<reference evidence="1" key="1">
    <citation type="submission" date="2022-02" db="EMBL/GenBank/DDBJ databases">
        <title>Plant Genome Project.</title>
        <authorList>
            <person name="Zhang R.-G."/>
        </authorList>
    </citation>
    <scope>NUCLEOTIDE SEQUENCE</scope>
    <source>
        <strain evidence="1">AT1</strain>
    </source>
</reference>
<evidence type="ECO:0000313" key="1">
    <source>
        <dbReference type="EMBL" id="KAI8574067.1"/>
    </source>
</evidence>
<proteinExistence type="predicted"/>
<keyword evidence="2" id="KW-1185">Reference proteome</keyword>
<organism evidence="1 2">
    <name type="scientific">Rhododendron molle</name>
    <name type="common">Chinese azalea</name>
    <name type="synonym">Azalea mollis</name>
    <dbReference type="NCBI Taxonomy" id="49168"/>
    <lineage>
        <taxon>Eukaryota</taxon>
        <taxon>Viridiplantae</taxon>
        <taxon>Streptophyta</taxon>
        <taxon>Embryophyta</taxon>
        <taxon>Tracheophyta</taxon>
        <taxon>Spermatophyta</taxon>
        <taxon>Magnoliopsida</taxon>
        <taxon>eudicotyledons</taxon>
        <taxon>Gunneridae</taxon>
        <taxon>Pentapetalae</taxon>
        <taxon>asterids</taxon>
        <taxon>Ericales</taxon>
        <taxon>Ericaceae</taxon>
        <taxon>Ericoideae</taxon>
        <taxon>Rhodoreae</taxon>
        <taxon>Rhododendron</taxon>
    </lineage>
</organism>
<protein>
    <submittedName>
        <fullName evidence="1">Uncharacterized protein</fullName>
    </submittedName>
</protein>
<gene>
    <name evidence="1" type="ORF">RHMOL_Rhmol01G0325700</name>
</gene>
<dbReference type="EMBL" id="CM046388">
    <property type="protein sequence ID" value="KAI8574067.1"/>
    <property type="molecule type" value="Genomic_DNA"/>
</dbReference>
<comment type="caution">
    <text evidence="1">The sequence shown here is derived from an EMBL/GenBank/DDBJ whole genome shotgun (WGS) entry which is preliminary data.</text>
</comment>
<name>A0ACC0QA24_RHOML</name>
<sequence length="241" mass="26188">METAGAREEVENILSSRTEEISGPLRLSPHDSSSTMIAQMTKYGGGEKKSINTSAQYYVEEPDSPRELSTAQNLGLTEVLRPALPLGLKHGLGSLGVGEEGLAKAFSSALILKRKTSESPEREDKGKKQKITLYEEDGDCGQRMAIEGDELNGHLQKTLSHNRARPSRGRGRRGGKSLSGLAKRKSKSPNFTEDDLVDVEVNCGDNLVVGYVQDESDDRRAVDGLFGENSDDCLAHLEVSK</sequence>
<evidence type="ECO:0000313" key="2">
    <source>
        <dbReference type="Proteomes" id="UP001062846"/>
    </source>
</evidence>
<accession>A0ACC0QA24</accession>
<dbReference type="Proteomes" id="UP001062846">
    <property type="component" value="Chromosome 1"/>
</dbReference>